<sequence>MIWADGFNLRPWRLCRYLQPKGRSHSCWAIIFLAAAA</sequence>
<dbReference type="STRING" id="984262.SGRA_3500"/>
<dbReference type="AlphaFoldDB" id="H6L060"/>
<name>H6L060_SAPGL</name>
<dbReference type="KEGG" id="sgn:SGRA_3500"/>
<keyword evidence="2" id="KW-1185">Reference proteome</keyword>
<dbReference type="Proteomes" id="UP000007519">
    <property type="component" value="Chromosome"/>
</dbReference>
<evidence type="ECO:0000313" key="1">
    <source>
        <dbReference type="EMBL" id="AFC26224.1"/>
    </source>
</evidence>
<protein>
    <submittedName>
        <fullName evidence="1">Uncharacterized protein</fullName>
    </submittedName>
</protein>
<reference evidence="1 2" key="1">
    <citation type="journal article" date="2012" name="Stand. Genomic Sci.">
        <title>Complete genome sequencing and analysis of Saprospira grandis str. Lewin, a predatory marine bacterium.</title>
        <authorList>
            <person name="Saw J.H."/>
            <person name="Yuryev A."/>
            <person name="Kanbe M."/>
            <person name="Hou S."/>
            <person name="Young A.G."/>
            <person name="Aizawa S."/>
            <person name="Alam M."/>
        </authorList>
    </citation>
    <scope>NUCLEOTIDE SEQUENCE [LARGE SCALE GENOMIC DNA]</scope>
    <source>
        <strain evidence="1 2">Lewin</strain>
    </source>
</reference>
<evidence type="ECO:0000313" key="2">
    <source>
        <dbReference type="Proteomes" id="UP000007519"/>
    </source>
</evidence>
<proteinExistence type="predicted"/>
<organism evidence="1 2">
    <name type="scientific">Saprospira grandis (strain Lewin)</name>
    <dbReference type="NCBI Taxonomy" id="984262"/>
    <lineage>
        <taxon>Bacteria</taxon>
        <taxon>Pseudomonadati</taxon>
        <taxon>Bacteroidota</taxon>
        <taxon>Saprospiria</taxon>
        <taxon>Saprospirales</taxon>
        <taxon>Saprospiraceae</taxon>
        <taxon>Saprospira</taxon>
    </lineage>
</organism>
<dbReference type="EMBL" id="CP002831">
    <property type="protein sequence ID" value="AFC26224.1"/>
    <property type="molecule type" value="Genomic_DNA"/>
</dbReference>
<gene>
    <name evidence="1" type="ordered locus">SGRA_3500</name>
</gene>
<dbReference type="HOGENOM" id="CLU_3348503_0_0_10"/>
<accession>H6L060</accession>